<name>A0A9X1B7T9_9GAMM</name>
<organism evidence="3 4">
    <name type="scientific">Thiocapsa imhoffii</name>
    <dbReference type="NCBI Taxonomy" id="382777"/>
    <lineage>
        <taxon>Bacteria</taxon>
        <taxon>Pseudomonadati</taxon>
        <taxon>Pseudomonadota</taxon>
        <taxon>Gammaproteobacteria</taxon>
        <taxon>Chromatiales</taxon>
        <taxon>Chromatiaceae</taxon>
        <taxon>Thiocapsa</taxon>
    </lineage>
</organism>
<dbReference type="InterPro" id="IPR014004">
    <property type="entry name" value="Transpt-assoc_nodulatn_dom_bac"/>
</dbReference>
<feature type="domain" description="BON" evidence="2">
    <location>
        <begin position="142"/>
        <end position="214"/>
    </location>
</feature>
<sequence>MPFRSKMTPIIDAMTRRPLGLTCGVLLLALTLPLQGCAPLIVGGVLVGATATMHDRRSPQVILEDQQIEFEAMSALVRNTDVRDHTQLSVTSYNRTLLITGTAQSLELAERATALVSVIPKVQRVVDEIQVRAPLDIRRQAEDAFISTRVNAELFKVRLPDFDPTRVKVVTSDAVVYLMGLVTPEEAEAAAETARYVPGVQRVVKLFEYITPSA</sequence>
<keyword evidence="1" id="KW-0732">Signal</keyword>
<evidence type="ECO:0000259" key="2">
    <source>
        <dbReference type="PROSITE" id="PS50914"/>
    </source>
</evidence>
<dbReference type="InterPro" id="IPR007055">
    <property type="entry name" value="BON_dom"/>
</dbReference>
<accession>A0A9X1B7T9</accession>
<dbReference type="PROSITE" id="PS50914">
    <property type="entry name" value="BON"/>
    <property type="match status" value="2"/>
</dbReference>
<feature type="domain" description="BON" evidence="2">
    <location>
        <begin position="64"/>
        <end position="133"/>
    </location>
</feature>
<dbReference type="InterPro" id="IPR051686">
    <property type="entry name" value="Lipoprotein_DolP"/>
</dbReference>
<dbReference type="SMART" id="SM00749">
    <property type="entry name" value="BON"/>
    <property type="match status" value="1"/>
</dbReference>
<comment type="caution">
    <text evidence="3">The sequence shown here is derived from an EMBL/GenBank/DDBJ whole genome shotgun (WGS) entry which is preliminary data.</text>
</comment>
<dbReference type="Pfam" id="PF04972">
    <property type="entry name" value="BON"/>
    <property type="match status" value="2"/>
</dbReference>
<dbReference type="Proteomes" id="UP001138802">
    <property type="component" value="Unassembled WGS sequence"/>
</dbReference>
<dbReference type="EMBL" id="NRSD01000001">
    <property type="protein sequence ID" value="MBK1643355.1"/>
    <property type="molecule type" value="Genomic_DNA"/>
</dbReference>
<evidence type="ECO:0000313" key="4">
    <source>
        <dbReference type="Proteomes" id="UP001138802"/>
    </source>
</evidence>
<protein>
    <submittedName>
        <fullName evidence="3">Transporter</fullName>
    </submittedName>
</protein>
<dbReference type="AlphaFoldDB" id="A0A9X1B7T9"/>
<gene>
    <name evidence="3" type="ORF">CKO25_01525</name>
</gene>
<proteinExistence type="predicted"/>
<evidence type="ECO:0000313" key="3">
    <source>
        <dbReference type="EMBL" id="MBK1643355.1"/>
    </source>
</evidence>
<evidence type="ECO:0000256" key="1">
    <source>
        <dbReference type="ARBA" id="ARBA00022729"/>
    </source>
</evidence>
<reference evidence="3 4" key="1">
    <citation type="journal article" date="2020" name="Microorganisms">
        <title>Osmotic Adaptation and Compatible Solute Biosynthesis of Phototrophic Bacteria as Revealed from Genome Analyses.</title>
        <authorList>
            <person name="Imhoff J.F."/>
            <person name="Rahn T."/>
            <person name="Kunzel S."/>
            <person name="Keller A."/>
            <person name="Neulinger S.C."/>
        </authorList>
    </citation>
    <scope>NUCLEOTIDE SEQUENCE [LARGE SCALE GENOMIC DNA]</scope>
    <source>
        <strain evidence="3 4">DSM 21303</strain>
    </source>
</reference>
<dbReference type="PANTHER" id="PTHR34606">
    <property type="entry name" value="BON DOMAIN-CONTAINING PROTEIN"/>
    <property type="match status" value="1"/>
</dbReference>
<dbReference type="PANTHER" id="PTHR34606:SF4">
    <property type="entry name" value="OUTER MEMBRANE LIPOPROTEIN DOLP"/>
    <property type="match status" value="1"/>
</dbReference>
<keyword evidence="4" id="KW-1185">Reference proteome</keyword>